<name>A0A8J2U0G0_9MICO</name>
<reference evidence="2" key="1">
    <citation type="journal article" date="2014" name="Int. J. Syst. Evol. Microbiol.">
        <title>Complete genome sequence of Corynebacterium casei LMG S-19264T (=DSM 44701T), isolated from a smear-ripened cheese.</title>
        <authorList>
            <consortium name="US DOE Joint Genome Institute (JGI-PGF)"/>
            <person name="Walter F."/>
            <person name="Albersmeier A."/>
            <person name="Kalinowski J."/>
            <person name="Ruckert C."/>
        </authorList>
    </citation>
    <scope>NUCLEOTIDE SEQUENCE</scope>
    <source>
        <strain evidence="2">CGMCC 1.12785</strain>
    </source>
</reference>
<proteinExistence type="predicted"/>
<gene>
    <name evidence="2" type="ORF">GCM10011333_28590</name>
</gene>
<feature type="transmembrane region" description="Helical" evidence="1">
    <location>
        <begin position="150"/>
        <end position="170"/>
    </location>
</feature>
<comment type="caution">
    <text evidence="2">The sequence shown here is derived from an EMBL/GenBank/DDBJ whole genome shotgun (WGS) entry which is preliminary data.</text>
</comment>
<dbReference type="RefSeq" id="WP_188551571.1">
    <property type="nucleotide sequence ID" value="NZ_BMFY01000014.1"/>
</dbReference>
<evidence type="ECO:0000313" key="2">
    <source>
        <dbReference type="EMBL" id="GGA23849.1"/>
    </source>
</evidence>
<feature type="transmembrane region" description="Helical" evidence="1">
    <location>
        <begin position="234"/>
        <end position="254"/>
    </location>
</feature>
<organism evidence="2 3">
    <name type="scientific">Sediminivirga luteola</name>
    <dbReference type="NCBI Taxonomy" id="1774748"/>
    <lineage>
        <taxon>Bacteria</taxon>
        <taxon>Bacillati</taxon>
        <taxon>Actinomycetota</taxon>
        <taxon>Actinomycetes</taxon>
        <taxon>Micrococcales</taxon>
        <taxon>Brevibacteriaceae</taxon>
        <taxon>Sediminivirga</taxon>
    </lineage>
</organism>
<dbReference type="EMBL" id="BMFY01000014">
    <property type="protein sequence ID" value="GGA23849.1"/>
    <property type="molecule type" value="Genomic_DNA"/>
</dbReference>
<keyword evidence="1" id="KW-0812">Transmembrane</keyword>
<keyword evidence="3" id="KW-1185">Reference proteome</keyword>
<protein>
    <submittedName>
        <fullName evidence="2">Uncharacterized protein</fullName>
    </submittedName>
</protein>
<keyword evidence="1" id="KW-0472">Membrane</keyword>
<evidence type="ECO:0000256" key="1">
    <source>
        <dbReference type="SAM" id="Phobius"/>
    </source>
</evidence>
<keyword evidence="1" id="KW-1133">Transmembrane helix</keyword>
<sequence length="255" mass="27397">MTKKKEHRYTLEEEIAPHIDPRWSEEFILELRLTGVSGKQIGAALAEADSHCAESGESAEEAFGAPAVYARSLDLPVQSEDRSLSRGPLPTVVKLTGMLMLVWAVSSFVQDQPASIRLGGMLSLVLLAGLVVFTMRSAEAVLRLAVQRTGLVILANVLVVATVVLLSWFLRQELFYVPSVLLMTVGAAALVAGTLWEFVMLRNRPAASGDLLISPLEGHEAAARRGAALGWAEYAQVFLLPAATGVIVLLLILVG</sequence>
<reference evidence="2" key="2">
    <citation type="submission" date="2020-09" db="EMBL/GenBank/DDBJ databases">
        <authorList>
            <person name="Sun Q."/>
            <person name="Zhou Y."/>
        </authorList>
    </citation>
    <scope>NUCLEOTIDE SEQUENCE</scope>
    <source>
        <strain evidence="2">CGMCC 1.12785</strain>
    </source>
</reference>
<accession>A0A8J2U0G0</accession>
<dbReference type="Proteomes" id="UP000616114">
    <property type="component" value="Unassembled WGS sequence"/>
</dbReference>
<feature type="transmembrane region" description="Helical" evidence="1">
    <location>
        <begin position="176"/>
        <end position="196"/>
    </location>
</feature>
<feature type="transmembrane region" description="Helical" evidence="1">
    <location>
        <begin position="116"/>
        <end position="138"/>
    </location>
</feature>
<evidence type="ECO:0000313" key="3">
    <source>
        <dbReference type="Proteomes" id="UP000616114"/>
    </source>
</evidence>
<dbReference type="AlphaFoldDB" id="A0A8J2U0G0"/>